<feature type="transmembrane region" description="Helical" evidence="1">
    <location>
        <begin position="79"/>
        <end position="99"/>
    </location>
</feature>
<dbReference type="OrthoDB" id="5509611at2"/>
<proteinExistence type="predicted"/>
<organism evidence="2 3">
    <name type="scientific">Corallococcus sicarius</name>
    <dbReference type="NCBI Taxonomy" id="2316726"/>
    <lineage>
        <taxon>Bacteria</taxon>
        <taxon>Pseudomonadati</taxon>
        <taxon>Myxococcota</taxon>
        <taxon>Myxococcia</taxon>
        <taxon>Myxococcales</taxon>
        <taxon>Cystobacterineae</taxon>
        <taxon>Myxococcaceae</taxon>
        <taxon>Corallococcus</taxon>
    </lineage>
</organism>
<dbReference type="RefSeq" id="WP_120627598.1">
    <property type="nucleotide sequence ID" value="NZ_RAWG01000167.1"/>
</dbReference>
<gene>
    <name evidence="2" type="ORF">D7X12_23960</name>
</gene>
<accession>A0A3A8NIP4</accession>
<keyword evidence="1" id="KW-0812">Transmembrane</keyword>
<keyword evidence="1" id="KW-1133">Transmembrane helix</keyword>
<dbReference type="Proteomes" id="UP000273405">
    <property type="component" value="Unassembled WGS sequence"/>
</dbReference>
<keyword evidence="1" id="KW-0472">Membrane</keyword>
<reference evidence="3" key="1">
    <citation type="submission" date="2018-09" db="EMBL/GenBank/DDBJ databases">
        <authorList>
            <person name="Livingstone P.G."/>
            <person name="Whitworth D.E."/>
        </authorList>
    </citation>
    <scope>NUCLEOTIDE SEQUENCE [LARGE SCALE GENOMIC DNA]</scope>
    <source>
        <strain evidence="3">CA040B</strain>
    </source>
</reference>
<feature type="transmembrane region" description="Helical" evidence="1">
    <location>
        <begin position="46"/>
        <end position="67"/>
    </location>
</feature>
<evidence type="ECO:0000313" key="3">
    <source>
        <dbReference type="Proteomes" id="UP000273405"/>
    </source>
</evidence>
<name>A0A3A8NIP4_9BACT</name>
<protein>
    <submittedName>
        <fullName evidence="2">Uncharacterized protein</fullName>
    </submittedName>
</protein>
<evidence type="ECO:0000256" key="1">
    <source>
        <dbReference type="SAM" id="Phobius"/>
    </source>
</evidence>
<sequence>MAVNITRFHNVFLYQSRATVPELLEDLKVLAGLDARAESQLGVLTLFAWLTLIPGVLLSLMSFGVWAGGAETELVKDEALLGGTLFVVGLLLFLWRASLKPRDLDNRRYGLAEVLLERLQVDLAPDAPVRLKLDLRQVDVREKRVKEDMVGWWNTQFFVDPWFLLEASLADGTTLRIHVVERLQKRERSKTSASGKTKTKTKRKGFARLEVSLRVKPARHPGLGAMKRQATAAVRLPEHIQLERVRVAADRLSMRVRLAHDWVVQVTRSPDDPETPAFWKQALVKDDASRTATMMLLSLYQVVHYARRRGKLQATRARRQSV</sequence>
<dbReference type="AlphaFoldDB" id="A0A3A8NIP4"/>
<comment type="caution">
    <text evidence="2">The sequence shown here is derived from an EMBL/GenBank/DDBJ whole genome shotgun (WGS) entry which is preliminary data.</text>
</comment>
<dbReference type="EMBL" id="RAWG01000167">
    <property type="protein sequence ID" value="RKH39314.1"/>
    <property type="molecule type" value="Genomic_DNA"/>
</dbReference>
<keyword evidence="3" id="KW-1185">Reference proteome</keyword>
<evidence type="ECO:0000313" key="2">
    <source>
        <dbReference type="EMBL" id="RKH39314.1"/>
    </source>
</evidence>